<sequence>MTDIFSLLSRLKRPALLIRAARCGVDQYNRNVHLLRLLAVATLPRSGPALIQLMEIEQDLDLQRRTDRCSYSCARHVEVLIAIMGEARLLRASTPDLTAV</sequence>
<protein>
    <submittedName>
        <fullName evidence="1">Uncharacterized protein</fullName>
    </submittedName>
</protein>
<dbReference type="EMBL" id="WWEN01000001">
    <property type="protein sequence ID" value="MYM53872.1"/>
    <property type="molecule type" value="Genomic_DNA"/>
</dbReference>
<dbReference type="Proteomes" id="UP000479043">
    <property type="component" value="Unassembled WGS sequence"/>
</dbReference>
<reference evidence="1 2" key="1">
    <citation type="submission" date="2020-01" db="EMBL/GenBank/DDBJ databases">
        <authorList>
            <person name="Chen S."/>
        </authorList>
    </citation>
    <scope>NUCLEOTIDE SEQUENCE [LARGE SCALE GENOMIC DNA]</scope>
    <source>
        <strain evidence="1 2">GS-10</strain>
    </source>
</reference>
<organism evidence="1 2">
    <name type="scientific">Thalassovita mangrovi</name>
    <dbReference type="NCBI Taxonomy" id="2692236"/>
    <lineage>
        <taxon>Bacteria</taxon>
        <taxon>Pseudomonadati</taxon>
        <taxon>Pseudomonadota</taxon>
        <taxon>Alphaproteobacteria</taxon>
        <taxon>Rhodobacterales</taxon>
        <taxon>Roseobacteraceae</taxon>
        <taxon>Thalassovita</taxon>
    </lineage>
</organism>
<dbReference type="Pfam" id="PF20083">
    <property type="entry name" value="DUF6477"/>
    <property type="match status" value="1"/>
</dbReference>
<dbReference type="InterPro" id="IPR045516">
    <property type="entry name" value="DUF6477"/>
</dbReference>
<comment type="caution">
    <text evidence="1">The sequence shown here is derived from an EMBL/GenBank/DDBJ whole genome shotgun (WGS) entry which is preliminary data.</text>
</comment>
<name>A0A6L8LJI3_9RHOB</name>
<proteinExistence type="predicted"/>
<dbReference type="AlphaFoldDB" id="A0A6L8LJI3"/>
<keyword evidence="2" id="KW-1185">Reference proteome</keyword>
<dbReference type="RefSeq" id="WP_160971584.1">
    <property type="nucleotide sequence ID" value="NZ_WWEN01000001.1"/>
</dbReference>
<evidence type="ECO:0000313" key="1">
    <source>
        <dbReference type="EMBL" id="MYM53872.1"/>
    </source>
</evidence>
<accession>A0A6L8LJI3</accession>
<gene>
    <name evidence="1" type="ORF">GR167_01040</name>
</gene>
<evidence type="ECO:0000313" key="2">
    <source>
        <dbReference type="Proteomes" id="UP000479043"/>
    </source>
</evidence>